<organism evidence="1 2">
    <name type="scientific">Ignelater luminosus</name>
    <name type="common">Cucubano</name>
    <name type="synonym">Pyrophorus luminosus</name>
    <dbReference type="NCBI Taxonomy" id="2038154"/>
    <lineage>
        <taxon>Eukaryota</taxon>
        <taxon>Metazoa</taxon>
        <taxon>Ecdysozoa</taxon>
        <taxon>Arthropoda</taxon>
        <taxon>Hexapoda</taxon>
        <taxon>Insecta</taxon>
        <taxon>Pterygota</taxon>
        <taxon>Neoptera</taxon>
        <taxon>Endopterygota</taxon>
        <taxon>Coleoptera</taxon>
        <taxon>Polyphaga</taxon>
        <taxon>Elateriformia</taxon>
        <taxon>Elateroidea</taxon>
        <taxon>Elateridae</taxon>
        <taxon>Agrypninae</taxon>
        <taxon>Pyrophorini</taxon>
        <taxon>Ignelater</taxon>
    </lineage>
</organism>
<accession>A0A8K0C969</accession>
<dbReference type="Proteomes" id="UP000801492">
    <property type="component" value="Unassembled WGS sequence"/>
</dbReference>
<evidence type="ECO:0000313" key="1">
    <source>
        <dbReference type="EMBL" id="KAF2879385.1"/>
    </source>
</evidence>
<dbReference type="OrthoDB" id="422827at2759"/>
<protein>
    <submittedName>
        <fullName evidence="1">Uncharacterized protein</fullName>
    </submittedName>
</protein>
<evidence type="ECO:0000313" key="2">
    <source>
        <dbReference type="Proteomes" id="UP000801492"/>
    </source>
</evidence>
<reference evidence="1" key="1">
    <citation type="submission" date="2019-08" db="EMBL/GenBank/DDBJ databases">
        <title>The genome of the North American firefly Photinus pyralis.</title>
        <authorList>
            <consortium name="Photinus pyralis genome working group"/>
            <person name="Fallon T.R."/>
            <person name="Sander Lower S.E."/>
            <person name="Weng J.-K."/>
        </authorList>
    </citation>
    <scope>NUCLEOTIDE SEQUENCE</scope>
    <source>
        <strain evidence="1">TRF0915ILg1</strain>
        <tissue evidence="1">Whole body</tissue>
    </source>
</reference>
<comment type="caution">
    <text evidence="1">The sequence shown here is derived from an EMBL/GenBank/DDBJ whole genome shotgun (WGS) entry which is preliminary data.</text>
</comment>
<keyword evidence="2" id="KW-1185">Reference proteome</keyword>
<gene>
    <name evidence="1" type="ORF">ILUMI_26780</name>
</gene>
<dbReference type="EMBL" id="VTPC01091182">
    <property type="protein sequence ID" value="KAF2879385.1"/>
    <property type="molecule type" value="Genomic_DNA"/>
</dbReference>
<proteinExistence type="predicted"/>
<name>A0A8K0C969_IGNLU</name>
<sequence length="142" mass="15570">MHAKPSGQAQDQCSAFLSGGCISTSPEFSGYEGDHESSALSAFTFCIIAFGRPPHTSKGPAMTQDDLYQRQSLLLTPAKGDKWGHGSHPTAAQEYYVEEDEDEVLQKGSEPNGVVKINMPAPVREEPRFPQEMWKTLNLILS</sequence>
<dbReference type="AlphaFoldDB" id="A0A8K0C969"/>